<feature type="transmembrane region" description="Helical" evidence="10">
    <location>
        <begin position="389"/>
        <end position="411"/>
    </location>
</feature>
<keyword evidence="4" id="KW-0722">Serine protease inhibitor</keyword>
<evidence type="ECO:0000313" key="12">
    <source>
        <dbReference type="Proteomes" id="UP000005239"/>
    </source>
</evidence>
<evidence type="ECO:0000256" key="3">
    <source>
        <dbReference type="ARBA" id="ARBA00022692"/>
    </source>
</evidence>
<feature type="region of interest" description="Disordered" evidence="9">
    <location>
        <begin position="982"/>
        <end position="1019"/>
    </location>
</feature>
<gene>
    <name evidence="11" type="primary">WBGene00094833</name>
</gene>
<dbReference type="InterPro" id="IPR000742">
    <property type="entry name" value="EGF"/>
</dbReference>
<proteinExistence type="predicted"/>
<dbReference type="SUPFAM" id="SSF57196">
    <property type="entry name" value="EGF/Laminin"/>
    <property type="match status" value="1"/>
</dbReference>
<dbReference type="PROSITE" id="PS50850">
    <property type="entry name" value="MFS"/>
    <property type="match status" value="1"/>
</dbReference>
<feature type="compositionally biased region" description="Polar residues" evidence="9">
    <location>
        <begin position="1579"/>
        <end position="1597"/>
    </location>
</feature>
<dbReference type="PROSITE" id="PS00010">
    <property type="entry name" value="ASX_HYDROXYL"/>
    <property type="match status" value="1"/>
</dbReference>
<feature type="transmembrane region" description="Helical" evidence="10">
    <location>
        <begin position="362"/>
        <end position="382"/>
    </location>
</feature>
<reference evidence="12" key="1">
    <citation type="journal article" date="2008" name="Nat. Genet.">
        <title>The Pristionchus pacificus genome provides a unique perspective on nematode lifestyle and parasitism.</title>
        <authorList>
            <person name="Dieterich C."/>
            <person name="Clifton S.W."/>
            <person name="Schuster L.N."/>
            <person name="Chinwalla A."/>
            <person name="Delehaunty K."/>
            <person name="Dinkelacker I."/>
            <person name="Fulton L."/>
            <person name="Fulton R."/>
            <person name="Godfrey J."/>
            <person name="Minx P."/>
            <person name="Mitreva M."/>
            <person name="Roeseler W."/>
            <person name="Tian H."/>
            <person name="Witte H."/>
            <person name="Yang S.P."/>
            <person name="Wilson R.K."/>
            <person name="Sommer R.J."/>
        </authorList>
    </citation>
    <scope>NUCLEOTIDE SEQUENCE [LARGE SCALE GENOMIC DNA]</scope>
    <source>
        <strain evidence="12">PS312</strain>
    </source>
</reference>
<dbReference type="InterPro" id="IPR005829">
    <property type="entry name" value="Sugar_transporter_CS"/>
</dbReference>
<feature type="transmembrane region" description="Helical" evidence="10">
    <location>
        <begin position="236"/>
        <end position="255"/>
    </location>
</feature>
<evidence type="ECO:0000256" key="10">
    <source>
        <dbReference type="SAM" id="Phobius"/>
    </source>
</evidence>
<feature type="region of interest" description="Disordered" evidence="9">
    <location>
        <begin position="1512"/>
        <end position="1710"/>
    </location>
</feature>
<feature type="transmembrane region" description="Helical" evidence="10">
    <location>
        <begin position="176"/>
        <end position="198"/>
    </location>
</feature>
<dbReference type="GO" id="GO:0005615">
    <property type="term" value="C:extracellular space"/>
    <property type="evidence" value="ECO:0000318"/>
    <property type="project" value="GO_Central"/>
</dbReference>
<feature type="compositionally biased region" description="Acidic residues" evidence="9">
    <location>
        <begin position="1638"/>
        <end position="1651"/>
    </location>
</feature>
<keyword evidence="8" id="KW-0245">EGF-like domain</keyword>
<evidence type="ECO:0000256" key="7">
    <source>
        <dbReference type="ARBA" id="ARBA00023157"/>
    </source>
</evidence>
<dbReference type="PANTHER" id="PTHR10083">
    <property type="entry name" value="KUNITZ-TYPE PROTEASE INHIBITOR-RELATED"/>
    <property type="match status" value="1"/>
</dbReference>
<dbReference type="EnsemblMetazoa" id="PPA05279.1">
    <property type="protein sequence ID" value="PPA05279.1"/>
    <property type="gene ID" value="WBGene00094833"/>
</dbReference>
<keyword evidence="12" id="KW-1185">Reference proteome</keyword>
<keyword evidence="5 10" id="KW-1133">Transmembrane helix</keyword>
<dbReference type="SMART" id="SM00179">
    <property type="entry name" value="EGF_CA"/>
    <property type="match status" value="1"/>
</dbReference>
<dbReference type="Pfam" id="PF00014">
    <property type="entry name" value="Kunitz_BPTI"/>
    <property type="match status" value="12"/>
</dbReference>
<evidence type="ECO:0000256" key="8">
    <source>
        <dbReference type="PROSITE-ProRule" id="PRU00076"/>
    </source>
</evidence>
<evidence type="ECO:0000313" key="11">
    <source>
        <dbReference type="EnsemblMetazoa" id="PPA05279.1"/>
    </source>
</evidence>
<dbReference type="SMART" id="SM00131">
    <property type="entry name" value="KU"/>
    <property type="match status" value="13"/>
</dbReference>
<dbReference type="InterPro" id="IPR001881">
    <property type="entry name" value="EGF-like_Ca-bd_dom"/>
</dbReference>
<evidence type="ECO:0000256" key="4">
    <source>
        <dbReference type="ARBA" id="ARBA00022900"/>
    </source>
</evidence>
<dbReference type="InterPro" id="IPR005828">
    <property type="entry name" value="MFS_sugar_transport-like"/>
</dbReference>
<feature type="region of interest" description="Disordered" evidence="9">
    <location>
        <begin position="1416"/>
        <end position="1446"/>
    </location>
</feature>
<evidence type="ECO:0000256" key="9">
    <source>
        <dbReference type="SAM" id="MobiDB-lite"/>
    </source>
</evidence>
<dbReference type="PANTHER" id="PTHR10083:SF373">
    <property type="entry name" value="SERINE PEPTIDASE INHIBITOR, KUNITZ TYPE, 2"/>
    <property type="match status" value="1"/>
</dbReference>
<evidence type="ECO:0000256" key="6">
    <source>
        <dbReference type="ARBA" id="ARBA00023136"/>
    </source>
</evidence>
<reference evidence="11" key="2">
    <citation type="submission" date="2022-06" db="UniProtKB">
        <authorList>
            <consortium name="EnsemblMetazoa"/>
        </authorList>
    </citation>
    <scope>IDENTIFICATION</scope>
    <source>
        <strain evidence="11">PS312</strain>
    </source>
</reference>
<dbReference type="InterPro" id="IPR020846">
    <property type="entry name" value="MFS_dom"/>
</dbReference>
<evidence type="ECO:0000256" key="2">
    <source>
        <dbReference type="ARBA" id="ARBA00022690"/>
    </source>
</evidence>
<dbReference type="PROSITE" id="PS00280">
    <property type="entry name" value="BPTI_KUNITZ_1"/>
    <property type="match status" value="4"/>
</dbReference>
<feature type="transmembrane region" description="Helical" evidence="10">
    <location>
        <begin position="332"/>
        <end position="350"/>
    </location>
</feature>
<accession>A0A8R1YDJ5</accession>
<dbReference type="PRINTS" id="PR00759">
    <property type="entry name" value="BASICPTASE"/>
</dbReference>
<evidence type="ECO:0000256" key="5">
    <source>
        <dbReference type="ARBA" id="ARBA00022989"/>
    </source>
</evidence>
<organism evidence="11 12">
    <name type="scientific">Pristionchus pacificus</name>
    <name type="common">Parasitic nematode worm</name>
    <dbReference type="NCBI Taxonomy" id="54126"/>
    <lineage>
        <taxon>Eukaryota</taxon>
        <taxon>Metazoa</taxon>
        <taxon>Ecdysozoa</taxon>
        <taxon>Nematoda</taxon>
        <taxon>Chromadorea</taxon>
        <taxon>Rhabditida</taxon>
        <taxon>Rhabditina</taxon>
        <taxon>Diplogasteromorpha</taxon>
        <taxon>Diplogasteroidea</taxon>
        <taxon>Neodiplogasteridae</taxon>
        <taxon>Pristionchus</taxon>
    </lineage>
</organism>
<evidence type="ECO:0000256" key="1">
    <source>
        <dbReference type="ARBA" id="ARBA00004141"/>
    </source>
</evidence>
<feature type="compositionally biased region" description="Polar residues" evidence="9">
    <location>
        <begin position="1652"/>
        <end position="1682"/>
    </location>
</feature>
<sequence>MSSSSLKDEGKDELGPLHPITARRVKNLDEFITFGWYTVMILVVAEFLCLSTLSNMVYMVFSGANPTVKGCGSITFDDNFTTIERCERMRELVRETGCKPTFDSQFGSVNEEFNYVCEDVKVIKNSISLQMAAVLMGAFIFGQASDHFGRRFVLIIGLLGSSLFSFFTALSPNLLWFNVFRVLAGLFTGGISVVQGVYLVENVPRKQRMLINTVITWSPNFIIYPIIAYFAATWRILSHASAVINIIGVIAILFCHESPRFLIHKGKIDEARQVLASIRRRNRDSCEIRASEIEQMLIHEQDQYETVHIRSKKHTFLDILNTWKMLKWTSTLCFGLIVTSLVNYGILFNMEKLSGSLYLNNILFGIIRWSMNISVGVLDYFIEKMGRKILNSFAEIFNICCLLIISFIYYYDLSIEYSLIIRIAAISATAMCAQVYIAKFMTATELYPTSVRNLGCSALSMSSRIGTILGPPLFYLGDLHASCPYVTLSLLVLIDFLAFSFNLPETKGMLLENHLPTKDKRKIFHWKFLLRNLEREESSEHEKNESFEALASLFEELNDYDCFEDDDLFERIITLCFNEMKLRVTSKDESHVSNKWIARLLLSCLQSDRCFSTEEKMLEDELIFPWMYKRILSDEDDEHKIFVELLSSFMNILDDEDRVMMIIRYFPGLQEADMSSEFARWVQKTPTNPYDKSRVYYIVIRVMEISLDSTSTLHQLFGCDLLSISSYLSSLPPPGPYGTRRADFFRRVRQMGETVRSHCTDTIMITRVETVRDSFIPMSSHKIPLSPVSTSHSIVPSVSDDSTSAPAPQCTGCDPLFGICLPDGKCGCKKGYKKTGRICIDLDECELSGVCPVTATCINTLGGFHCNCGPDTKCDAILDPYEHLTPPPPPSTNRPFIYTPPSRTLPSTDLPMMDESSCTEPFDMKINENCGVMLPRFYYESITKECRAVLYGGCSLTSNNIFTTRKDCEGLCIKKIFKPRVSTAPPDKNSIQSHLPLPSSSSSPTVLPSTTQFPPLPWEISSTTTSPDPFGLLSRIRTTPPSIPITHRPQFPPSLPSLPPLPTEKIVDLSQPPPSVSSSDEIIDDVTVPSSPSTCLLPFDETLRMECISSTWTERFYYDSHEKTCIAFWYDSSCASKDRKGKNEFGSEEECMRCKNGFDPKKDLIEITPPLSISLKEKNHFTTHSPMDANEVKQEEMEEDEEEEEQSMEVIMLPYYELVYHTTTTSTSTPLPHEEEVNEEEEKKKTEDAYLSIKNSGSCSGILDTRLEDDCDEGNWEMKYFFSSEKGSCRPFWYGGCKIDVHNFYPTLEECKLSCGNHYPVDPSHFNRTVHHYEKKEDKKEDEKTTTTAIPVTTTTPELISWITKLAPIDISISGEETTTTTTESPPISHPSIPTYTVYPIEHSIKNRGSISYSTTDYPAHPAEEEYEETESPPSIPAGASTDPCDDPIDPKLEEECTETWEYRSYFDGAAKKCVKFWFGGCEVKSRNLFLDAEACRAVCHHKMNDTPVISTVAPPTTPPTVPSTTSIIPTSAPLSTSDPSSSSLHLSHSHALSQFPPTKFSPSTGDTMDDLPQYAPLTASTPSLSSHDHQSQQTFDSSEDDHSQAPPGPFVPSESTPDPIVSEESTGEMRTSKVPEEIQDQSEEKEDEETTLPSFTDGTSHEPTTLAYTSTTESYVPSCTTWEEKRRHKEEGQGKIKDQRSTLGECLGEHRRESSSRECGKEGRNWTQRYFFDHSTRACRMYWGCEGTSSPNNFPDLLTCQWKCEPQRILPNVKSCLDPLDPSLEDDCNAGNFLTKFHFDFQTKKCVAFHYGGCRSSSRNVFDGVEECKTTCERPDHTISQSCLEPFDRGFLNTCNVNSRFEPKYYFDSSTGSCEMFWWGGCRRGAANFFVSIETCRWSCERPKKSEGPKQCHDKFDKQLTEACQDGQWRERFYFDHDKSSCVPFWWDGCHSESANFFRDLDSCQSLCERNVDSEIGSIASTLKEEFRCLEPKKVGECRETYPAYYYDRVHRECRPFSYSGCGGNGNRFLTLAQCEGLCRPFTLLSEVESSCYLPLDTGHSVGECGKAATVSFHYDRNSGSCAQFWFRGCGGNGNRFDSIATCNRICAVKRRPGPSPIRKRRSTHACFESSADKGICPGGNSSSLQRYTYQGGKCVLFTWSGCGGSNNRFHSQRDCEQLCEGLKPSNTPSVCSYDADWGPCNQLTNKWFFNQSTGFCAQFLYGGCGGNPNRFDQFDTCQKTCEVTGIDVCMEGIDRGGWCEPMSNRYYYHKKRKKCIGFHYTGCGSSNNNFKTLEECVGTCEKRHGRSLPDDRRPSYKGSKRNLYTPPPLEDRIIRERAERAPKGKKRPITGGDAYKQTKPIEKSPMKSHIILEGNGSTYYKSSPQWVDHNLCFAYRYNITGPEAKLETHLCAKESSEDCWSEIIPNTYGDEFCHVVRPFLKGTHKYTWFFSIIGGDFVNGRRSREGLRAAIIILEPSMCNHIC</sequence>
<dbReference type="CDD" id="cd00054">
    <property type="entry name" value="EGF_CA"/>
    <property type="match status" value="1"/>
</dbReference>
<keyword evidence="2" id="KW-0646">Protease inhibitor</keyword>
<dbReference type="GO" id="GO:0022857">
    <property type="term" value="F:transmembrane transporter activity"/>
    <property type="evidence" value="ECO:0007669"/>
    <property type="project" value="InterPro"/>
</dbReference>
<dbReference type="GO" id="GO:0004867">
    <property type="term" value="F:serine-type endopeptidase inhibitor activity"/>
    <property type="evidence" value="ECO:0000318"/>
    <property type="project" value="GO_Central"/>
</dbReference>
<dbReference type="InterPro" id="IPR050098">
    <property type="entry name" value="TFPI/VKTCI-like"/>
</dbReference>
<accession>A0A2A6CST3</accession>
<feature type="region of interest" description="Disordered" evidence="9">
    <location>
        <begin position="1225"/>
        <end position="1248"/>
    </location>
</feature>
<protein>
    <submittedName>
        <fullName evidence="11">Mec-1</fullName>
    </submittedName>
</protein>
<dbReference type="CDD" id="cd21630">
    <property type="entry name" value="Kunitz_TAP-like"/>
    <property type="match status" value="3"/>
</dbReference>
<dbReference type="PROSITE" id="PS01187">
    <property type="entry name" value="EGF_CA"/>
    <property type="match status" value="1"/>
</dbReference>
<feature type="compositionally biased region" description="Basic and acidic residues" evidence="9">
    <location>
        <begin position="1683"/>
        <end position="1701"/>
    </location>
</feature>
<feature type="transmembrane region" description="Helical" evidence="10">
    <location>
        <begin position="417"/>
        <end position="437"/>
    </location>
</feature>
<name>A0A2A6CST3_PRIPA</name>
<dbReference type="PROSITE" id="PS50026">
    <property type="entry name" value="EGF_3"/>
    <property type="match status" value="1"/>
</dbReference>
<dbReference type="Gene3D" id="1.20.1250.20">
    <property type="entry name" value="MFS general substrate transporter like domains"/>
    <property type="match status" value="1"/>
</dbReference>
<feature type="region of interest" description="Disordered" evidence="9">
    <location>
        <begin position="2305"/>
        <end position="2324"/>
    </location>
</feature>
<dbReference type="GO" id="GO:0005509">
    <property type="term" value="F:calcium ion binding"/>
    <property type="evidence" value="ECO:0007669"/>
    <property type="project" value="InterPro"/>
</dbReference>
<feature type="region of interest" description="Disordered" evidence="9">
    <location>
        <begin position="2340"/>
        <end position="2361"/>
    </location>
</feature>
<comment type="subcellular location">
    <subcellularLocation>
        <location evidence="1">Membrane</location>
        <topology evidence="1">Multi-pass membrane protein</topology>
    </subcellularLocation>
</comment>
<feature type="transmembrane region" description="Helical" evidence="10">
    <location>
        <begin position="152"/>
        <end position="170"/>
    </location>
</feature>
<feature type="transmembrane region" description="Helical" evidence="10">
    <location>
        <begin position="210"/>
        <end position="230"/>
    </location>
</feature>
<dbReference type="PROSITE" id="PS00217">
    <property type="entry name" value="SUGAR_TRANSPORT_2"/>
    <property type="match status" value="1"/>
</dbReference>
<dbReference type="Pfam" id="PF00083">
    <property type="entry name" value="Sugar_tr"/>
    <property type="match status" value="1"/>
</dbReference>
<dbReference type="InterPro" id="IPR036880">
    <property type="entry name" value="Kunitz_BPTI_sf"/>
</dbReference>
<feature type="transmembrane region" description="Helical" evidence="10">
    <location>
        <begin position="127"/>
        <end position="145"/>
    </location>
</feature>
<feature type="compositionally biased region" description="Low complexity" evidence="9">
    <location>
        <begin position="1523"/>
        <end position="1554"/>
    </location>
</feature>
<dbReference type="InterPro" id="IPR036259">
    <property type="entry name" value="MFS_trans_sf"/>
</dbReference>
<comment type="caution">
    <text evidence="8">Lacks conserved residue(s) required for the propagation of feature annotation.</text>
</comment>
<feature type="compositionally biased region" description="Low complexity" evidence="9">
    <location>
        <begin position="993"/>
        <end position="1011"/>
    </location>
</feature>
<feature type="transmembrane region" description="Helical" evidence="10">
    <location>
        <begin position="31"/>
        <end position="53"/>
    </location>
</feature>
<dbReference type="Proteomes" id="UP000005239">
    <property type="component" value="Unassembled WGS sequence"/>
</dbReference>
<dbReference type="GO" id="GO:0016020">
    <property type="term" value="C:membrane"/>
    <property type="evidence" value="ECO:0007669"/>
    <property type="project" value="UniProtKB-SubCell"/>
</dbReference>
<dbReference type="PROSITE" id="PS50279">
    <property type="entry name" value="BPTI_KUNITZ_2"/>
    <property type="match status" value="12"/>
</dbReference>
<dbReference type="Gene3D" id="4.10.410.10">
    <property type="entry name" value="Pancreatic trypsin inhibitor Kunitz domain"/>
    <property type="match status" value="13"/>
</dbReference>
<keyword evidence="6 10" id="KW-0472">Membrane</keyword>
<dbReference type="InterPro" id="IPR018097">
    <property type="entry name" value="EGF_Ca-bd_CS"/>
</dbReference>
<dbReference type="InterPro" id="IPR002223">
    <property type="entry name" value="Kunitz_BPTI"/>
</dbReference>
<dbReference type="CDD" id="cd00109">
    <property type="entry name" value="Kunitz-type"/>
    <property type="match status" value="5"/>
</dbReference>
<keyword evidence="7" id="KW-1015">Disulfide bond</keyword>
<dbReference type="Gene3D" id="2.10.25.10">
    <property type="entry name" value="Laminin"/>
    <property type="match status" value="1"/>
</dbReference>
<dbReference type="SUPFAM" id="SSF103473">
    <property type="entry name" value="MFS general substrate transporter"/>
    <property type="match status" value="1"/>
</dbReference>
<dbReference type="InterPro" id="IPR000152">
    <property type="entry name" value="EGF-type_Asp/Asn_hydroxyl_site"/>
</dbReference>
<dbReference type="SUPFAM" id="SSF57362">
    <property type="entry name" value="BPTI-like"/>
    <property type="match status" value="13"/>
</dbReference>
<dbReference type="InterPro" id="IPR020901">
    <property type="entry name" value="Prtase_inh_Kunz-CS"/>
</dbReference>
<keyword evidence="3 10" id="KW-0812">Transmembrane</keyword>